<gene>
    <name evidence="1" type="ORF">SDC9_40605</name>
</gene>
<protein>
    <submittedName>
        <fullName evidence="1">Uncharacterized protein</fullName>
    </submittedName>
</protein>
<accession>A0A644VSS3</accession>
<comment type="caution">
    <text evidence="1">The sequence shown here is derived from an EMBL/GenBank/DDBJ whole genome shotgun (WGS) entry which is preliminary data.</text>
</comment>
<dbReference type="EMBL" id="VSSQ01000428">
    <property type="protein sequence ID" value="MPL94451.1"/>
    <property type="molecule type" value="Genomic_DNA"/>
</dbReference>
<proteinExistence type="predicted"/>
<sequence>MSTNEKTKIKFDILNKINEILEQNQIQKIDKLTTVNSSINTSYLGNIQVFDENKVESISSKLDEIFNEYGTCSLRTEEVTSCCKPPYKNLSFKINISNKN</sequence>
<reference evidence="1" key="1">
    <citation type="submission" date="2019-08" db="EMBL/GenBank/DDBJ databases">
        <authorList>
            <person name="Kucharzyk K."/>
            <person name="Murdoch R.W."/>
            <person name="Higgins S."/>
            <person name="Loffler F."/>
        </authorList>
    </citation>
    <scope>NUCLEOTIDE SEQUENCE</scope>
</reference>
<evidence type="ECO:0000313" key="1">
    <source>
        <dbReference type="EMBL" id="MPL94451.1"/>
    </source>
</evidence>
<name>A0A644VSS3_9ZZZZ</name>
<organism evidence="1">
    <name type="scientific">bioreactor metagenome</name>
    <dbReference type="NCBI Taxonomy" id="1076179"/>
    <lineage>
        <taxon>unclassified sequences</taxon>
        <taxon>metagenomes</taxon>
        <taxon>ecological metagenomes</taxon>
    </lineage>
</organism>
<dbReference type="AlphaFoldDB" id="A0A644VSS3"/>